<feature type="signal peptide" evidence="1">
    <location>
        <begin position="1"/>
        <end position="28"/>
    </location>
</feature>
<protein>
    <submittedName>
        <fullName evidence="2">Uncharacterized protein</fullName>
    </submittedName>
</protein>
<gene>
    <name evidence="2" type="ORF">ATN84_10375</name>
</gene>
<keyword evidence="3" id="KW-1185">Reference proteome</keyword>
<accession>A0A135HX15</accession>
<name>A0A135HX15_9HYPH</name>
<proteinExistence type="predicted"/>
<feature type="chain" id="PRO_5007465414" evidence="1">
    <location>
        <begin position="29"/>
        <end position="224"/>
    </location>
</feature>
<comment type="caution">
    <text evidence="2">The sequence shown here is derived from an EMBL/GenBank/DDBJ whole genome shotgun (WGS) entry which is preliminary data.</text>
</comment>
<evidence type="ECO:0000313" key="3">
    <source>
        <dbReference type="Proteomes" id="UP000070107"/>
    </source>
</evidence>
<evidence type="ECO:0000313" key="2">
    <source>
        <dbReference type="EMBL" id="KXF77727.1"/>
    </source>
</evidence>
<keyword evidence="1" id="KW-0732">Signal</keyword>
<evidence type="ECO:0000256" key="1">
    <source>
        <dbReference type="SAM" id="SignalP"/>
    </source>
</evidence>
<reference evidence="2 3" key="1">
    <citation type="submission" date="2015-11" db="EMBL/GenBank/DDBJ databases">
        <title>Draft genome sequence of Paramesorhizobium deserti A-3-E, a strain highly resistant to diverse beta-lactam antibiotics.</title>
        <authorList>
            <person name="Lv R."/>
            <person name="Yang X."/>
            <person name="Fang N."/>
            <person name="Guo J."/>
            <person name="Luo X."/>
            <person name="Peng F."/>
            <person name="Yang R."/>
            <person name="Cui Y."/>
            <person name="Fang C."/>
            <person name="Song Y."/>
        </authorList>
    </citation>
    <scope>NUCLEOTIDE SEQUENCE [LARGE SCALE GENOMIC DNA]</scope>
    <source>
        <strain evidence="2 3">A-3-E</strain>
    </source>
</reference>
<dbReference type="EMBL" id="LNTU01000012">
    <property type="protein sequence ID" value="KXF77727.1"/>
    <property type="molecule type" value="Genomic_DNA"/>
</dbReference>
<dbReference type="Proteomes" id="UP000070107">
    <property type="component" value="Unassembled WGS sequence"/>
</dbReference>
<dbReference type="AlphaFoldDB" id="A0A135HX15"/>
<sequence length="224" mass="24160">MGVRHLQHSVIAATAAIFLAFGPGSAWAADTVIATPKKTASGAYVMRLGARLPLEWETAVGTEIGFAGQAQDPHLTGAPEAPPSALWSWVKLPASDLAGWDGADLNLRLGTENGSGSIGMATRRQWSVANGVTAHVNDNYSVWYSGSATKESHWQTTKALRLSFDDSRTVFIARTRRTDADPRWRTSISAEQKIFGKVNLTTSVNDITSDNGTQSFGANYAHRW</sequence>
<organism evidence="2 3">
    <name type="scientific">Paramesorhizobium deserti</name>
    <dbReference type="NCBI Taxonomy" id="1494590"/>
    <lineage>
        <taxon>Bacteria</taxon>
        <taxon>Pseudomonadati</taxon>
        <taxon>Pseudomonadota</taxon>
        <taxon>Alphaproteobacteria</taxon>
        <taxon>Hyphomicrobiales</taxon>
        <taxon>Phyllobacteriaceae</taxon>
        <taxon>Paramesorhizobium</taxon>
    </lineage>
</organism>